<comment type="caution">
    <text evidence="3">The sequence shown here is derived from an EMBL/GenBank/DDBJ whole genome shotgun (WGS) entry which is preliminary data.</text>
</comment>
<evidence type="ECO:0000313" key="3">
    <source>
        <dbReference type="EMBL" id="TWD13696.1"/>
    </source>
</evidence>
<keyword evidence="2" id="KW-0812">Transmembrane</keyword>
<gene>
    <name evidence="3" type="ORF">FB557_2326</name>
</gene>
<keyword evidence="2" id="KW-0472">Membrane</keyword>
<evidence type="ECO:0000256" key="2">
    <source>
        <dbReference type="SAM" id="Phobius"/>
    </source>
</evidence>
<proteinExistence type="predicted"/>
<dbReference type="OrthoDB" id="4827453at2"/>
<keyword evidence="2" id="KW-1133">Transmembrane helix</keyword>
<feature type="transmembrane region" description="Helical" evidence="2">
    <location>
        <begin position="72"/>
        <end position="92"/>
    </location>
</feature>
<evidence type="ECO:0000313" key="4">
    <source>
        <dbReference type="Proteomes" id="UP000315628"/>
    </source>
</evidence>
<feature type="compositionally biased region" description="Basic and acidic residues" evidence="1">
    <location>
        <begin position="7"/>
        <end position="23"/>
    </location>
</feature>
<dbReference type="Proteomes" id="UP000315628">
    <property type="component" value="Unassembled WGS sequence"/>
</dbReference>
<keyword evidence="4" id="KW-1185">Reference proteome</keyword>
<organism evidence="3 4">
    <name type="scientific">Marihabitans asiaticum</name>
    <dbReference type="NCBI Taxonomy" id="415218"/>
    <lineage>
        <taxon>Bacteria</taxon>
        <taxon>Bacillati</taxon>
        <taxon>Actinomycetota</taxon>
        <taxon>Actinomycetes</taxon>
        <taxon>Micrococcales</taxon>
        <taxon>Intrasporangiaceae</taxon>
        <taxon>Marihabitans</taxon>
    </lineage>
</organism>
<feature type="compositionally biased region" description="Basic and acidic residues" evidence="1">
    <location>
        <begin position="109"/>
        <end position="127"/>
    </location>
</feature>
<sequence>MSGIGDVDQRDGERDYPRGRPEETDVWSVEAKGEDRVALDVPLGDEQMQIVAMPASPDGERPEVGVGYQVPGGFLAGLVAAGIGLLLALVCLRWGRRRTPRGAAADPTSEDRSVEQEQEREVGEGRKAASARTARRVVALGSAAVLTGCGAVPHTVDHGEPSVVPLTKDESVAVMERYSVENEKPGDASDAGDGSTWSTVDVGPTLLVDELATRAAQHTEDQGTDWTGTHSVDGVYVAEQGDYPLWAIVHGTETWSAEGEDDVVSPNAWVMVRTGAEGGWRQFAGAELGDDALPEPLSPDEATADEADLKRAAAVSGQVEKWFETGKADLEVPGSIQERRGAMLEPGKNQRSTAAFITSWPDGGKAAPGGSLRALRVEGGLLVHLVQGLTLRGDLKSGWRYLPDERYRAIYGEDGSEGYLEAHGAASSLVFVPDEGPAQMLGMDASRIRELPPA</sequence>
<dbReference type="RefSeq" id="WP_144857772.1">
    <property type="nucleotide sequence ID" value="NZ_BAAAYT010000002.1"/>
</dbReference>
<evidence type="ECO:0000256" key="1">
    <source>
        <dbReference type="SAM" id="MobiDB-lite"/>
    </source>
</evidence>
<name>A0A560W7S9_9MICO</name>
<feature type="region of interest" description="Disordered" evidence="1">
    <location>
        <begin position="99"/>
        <end position="133"/>
    </location>
</feature>
<dbReference type="AlphaFoldDB" id="A0A560W7S9"/>
<protein>
    <submittedName>
        <fullName evidence="3">Uncharacterized protein</fullName>
    </submittedName>
</protein>
<feature type="region of interest" description="Disordered" evidence="1">
    <location>
        <begin position="182"/>
        <end position="201"/>
    </location>
</feature>
<dbReference type="EMBL" id="VIUW01000004">
    <property type="protein sequence ID" value="TWD13696.1"/>
    <property type="molecule type" value="Genomic_DNA"/>
</dbReference>
<accession>A0A560W7S9</accession>
<feature type="region of interest" description="Disordered" evidence="1">
    <location>
        <begin position="1"/>
        <end position="27"/>
    </location>
</feature>
<reference evidence="3 4" key="1">
    <citation type="submission" date="2019-06" db="EMBL/GenBank/DDBJ databases">
        <title>Sequencing the genomes of 1000 actinobacteria strains.</title>
        <authorList>
            <person name="Klenk H.-P."/>
        </authorList>
    </citation>
    <scope>NUCLEOTIDE SEQUENCE [LARGE SCALE GENOMIC DNA]</scope>
    <source>
        <strain evidence="3 4">DSM 18935</strain>
    </source>
</reference>